<reference evidence="3" key="1">
    <citation type="submission" date="2022-07" db="EMBL/GenBank/DDBJ databases">
        <title>Prevotella copri.</title>
        <authorList>
            <person name="Yang C."/>
        </authorList>
    </citation>
    <scope>NUCLEOTIDE SEQUENCE</scope>
    <source>
        <strain evidence="3">HF2107</strain>
    </source>
</reference>
<gene>
    <name evidence="3" type="ORF">NNC64_05500</name>
</gene>
<feature type="transmembrane region" description="Helical" evidence="2">
    <location>
        <begin position="47"/>
        <end position="67"/>
    </location>
</feature>
<dbReference type="Proteomes" id="UP001205531">
    <property type="component" value="Unassembled WGS sequence"/>
</dbReference>
<keyword evidence="2" id="KW-1133">Transmembrane helix</keyword>
<feature type="coiled-coil region" evidence="1">
    <location>
        <begin position="82"/>
        <end position="109"/>
    </location>
</feature>
<accession>A0AAW5IKI4</accession>
<evidence type="ECO:0000256" key="1">
    <source>
        <dbReference type="SAM" id="Coils"/>
    </source>
</evidence>
<evidence type="ECO:0000256" key="2">
    <source>
        <dbReference type="SAM" id="Phobius"/>
    </source>
</evidence>
<keyword evidence="1" id="KW-0175">Coiled coil</keyword>
<keyword evidence="2" id="KW-0472">Membrane</keyword>
<dbReference type="EMBL" id="JANDWZ010000008">
    <property type="protein sequence ID" value="MCP9564025.1"/>
    <property type="molecule type" value="Genomic_DNA"/>
</dbReference>
<dbReference type="RefSeq" id="WP_254951923.1">
    <property type="nucleotide sequence ID" value="NZ_JANDWY010000012.1"/>
</dbReference>
<evidence type="ECO:0000313" key="3">
    <source>
        <dbReference type="EMBL" id="MCP9564025.1"/>
    </source>
</evidence>
<keyword evidence="2" id="KW-0812">Transmembrane</keyword>
<dbReference type="AlphaFoldDB" id="A0AAW5IKI4"/>
<name>A0AAW5IKI4_9BACT</name>
<sequence length="287" mass="32606">MLKERNIKIAVFSALLVSLFIAFIFNLTLSVGEGTVMPLSNGDWLNFWGSYAGSVLALVVGLIAIFYTNANCEQTLLQQNKILNYQQTIKEQEERNVCLKNNLNLLNYAEIQGITASINQNDLISSKEKIVNKKAEIYSCDLQLRYVYGYDLNEPRPKEEQTYKACWEQCISELSVLLDKQLELVMRIAQNQSDLSMKNGNSQIISNAESLLNLGVTLEQKIEYENTIMGAKSEILLLDKRINAYVSDINLILTAINMKSEELLKDTKRLFDLSIVVQKANREKCKI</sequence>
<organism evidence="3 4">
    <name type="scientific">Segatella copri</name>
    <dbReference type="NCBI Taxonomy" id="165179"/>
    <lineage>
        <taxon>Bacteria</taxon>
        <taxon>Pseudomonadati</taxon>
        <taxon>Bacteroidota</taxon>
        <taxon>Bacteroidia</taxon>
        <taxon>Bacteroidales</taxon>
        <taxon>Prevotellaceae</taxon>
        <taxon>Segatella</taxon>
    </lineage>
</organism>
<comment type="caution">
    <text evidence="3">The sequence shown here is derived from an EMBL/GenBank/DDBJ whole genome shotgun (WGS) entry which is preliminary data.</text>
</comment>
<evidence type="ECO:0000313" key="4">
    <source>
        <dbReference type="Proteomes" id="UP001205531"/>
    </source>
</evidence>
<proteinExistence type="predicted"/>
<feature type="transmembrane region" description="Helical" evidence="2">
    <location>
        <begin position="7"/>
        <end position="27"/>
    </location>
</feature>
<protein>
    <submittedName>
        <fullName evidence="3">Uncharacterized protein</fullName>
    </submittedName>
</protein>